<evidence type="ECO:0000256" key="1">
    <source>
        <dbReference type="SAM" id="Phobius"/>
    </source>
</evidence>
<feature type="transmembrane region" description="Helical" evidence="1">
    <location>
        <begin position="208"/>
        <end position="224"/>
    </location>
</feature>
<accession>A0ABR8WU66</accession>
<evidence type="ECO:0000313" key="2">
    <source>
        <dbReference type="EMBL" id="MBD8020559.1"/>
    </source>
</evidence>
<protein>
    <submittedName>
        <fullName evidence="2">Uncharacterized protein</fullName>
    </submittedName>
</protein>
<keyword evidence="1" id="KW-1133">Transmembrane helix</keyword>
<feature type="transmembrane region" description="Helical" evidence="1">
    <location>
        <begin position="49"/>
        <end position="69"/>
    </location>
</feature>
<name>A0ABR8WU66_9MICO</name>
<comment type="caution">
    <text evidence="2">The sequence shown here is derived from an EMBL/GenBank/DDBJ whole genome shotgun (WGS) entry which is preliminary data.</text>
</comment>
<proteinExistence type="predicted"/>
<dbReference type="EMBL" id="JACSPY010000005">
    <property type="protein sequence ID" value="MBD8020559.1"/>
    <property type="molecule type" value="Genomic_DNA"/>
</dbReference>
<feature type="transmembrane region" description="Helical" evidence="1">
    <location>
        <begin position="118"/>
        <end position="146"/>
    </location>
</feature>
<keyword evidence="3" id="KW-1185">Reference proteome</keyword>
<feature type="transmembrane region" description="Helical" evidence="1">
    <location>
        <begin position="158"/>
        <end position="178"/>
    </location>
</feature>
<feature type="transmembrane region" description="Helical" evidence="1">
    <location>
        <begin position="20"/>
        <end position="42"/>
    </location>
</feature>
<reference evidence="2 3" key="1">
    <citation type="submission" date="2020-08" db="EMBL/GenBank/DDBJ databases">
        <title>A Genomic Blueprint of the Chicken Gut Microbiome.</title>
        <authorList>
            <person name="Gilroy R."/>
            <person name="Ravi A."/>
            <person name="Getino M."/>
            <person name="Pursley I."/>
            <person name="Horton D.L."/>
            <person name="Alikhan N.-F."/>
            <person name="Baker D."/>
            <person name="Gharbi K."/>
            <person name="Hall N."/>
            <person name="Watson M."/>
            <person name="Adriaenssens E.M."/>
            <person name="Foster-Nyarko E."/>
            <person name="Jarju S."/>
            <person name="Secka A."/>
            <person name="Antonio M."/>
            <person name="Oren A."/>
            <person name="Chaudhuri R."/>
            <person name="La Ragione R.M."/>
            <person name="Hildebrand F."/>
            <person name="Pallen M.J."/>
        </authorList>
    </citation>
    <scope>NUCLEOTIDE SEQUENCE [LARGE SCALE GENOMIC DNA]</scope>
    <source>
        <strain evidence="2 3">Re57</strain>
    </source>
</reference>
<gene>
    <name evidence="2" type="ORF">H9634_07185</name>
</gene>
<dbReference type="RefSeq" id="WP_191726009.1">
    <property type="nucleotide sequence ID" value="NZ_JACSPY010000005.1"/>
</dbReference>
<keyword evidence="1" id="KW-0812">Transmembrane</keyword>
<sequence length="241" mass="25545">MATATTTPSHEAFERTTSTWGTITLSMGLVIATSMPFLLWMFSDLDITWAQIGVAFLAVFAVYGAFYVIEPLTYFPILGPAGMYQAFMIGNVANKLLPAAIVAQSTIGVKPGTRKSEYVATAAICGAAVVHVVSMLLFVGLLGTWLVSITPDSITEVARIYILPAILGGVTVQLIGTLKQFKGTIIALGVAAVIILVAVPLLPVISPGGTAIAVLLTIVLTWVLRDRHTRPTDPQNMTSIN</sequence>
<organism evidence="2 3">
    <name type="scientific">Brevibacterium gallinarum</name>
    <dbReference type="NCBI Taxonomy" id="2762220"/>
    <lineage>
        <taxon>Bacteria</taxon>
        <taxon>Bacillati</taxon>
        <taxon>Actinomycetota</taxon>
        <taxon>Actinomycetes</taxon>
        <taxon>Micrococcales</taxon>
        <taxon>Brevibacteriaceae</taxon>
        <taxon>Brevibacterium</taxon>
    </lineage>
</organism>
<evidence type="ECO:0000313" key="3">
    <source>
        <dbReference type="Proteomes" id="UP000651517"/>
    </source>
</evidence>
<keyword evidence="1" id="KW-0472">Membrane</keyword>
<feature type="transmembrane region" description="Helical" evidence="1">
    <location>
        <begin position="185"/>
        <end position="202"/>
    </location>
</feature>
<dbReference type="Proteomes" id="UP000651517">
    <property type="component" value="Unassembled WGS sequence"/>
</dbReference>